<accession>A0A8H6IQT9</accession>
<evidence type="ECO:0000313" key="3">
    <source>
        <dbReference type="Proteomes" id="UP000652219"/>
    </source>
</evidence>
<organism evidence="2 3">
    <name type="scientific">Colletotrichum sojae</name>
    <dbReference type="NCBI Taxonomy" id="2175907"/>
    <lineage>
        <taxon>Eukaryota</taxon>
        <taxon>Fungi</taxon>
        <taxon>Dikarya</taxon>
        <taxon>Ascomycota</taxon>
        <taxon>Pezizomycotina</taxon>
        <taxon>Sordariomycetes</taxon>
        <taxon>Hypocreomycetidae</taxon>
        <taxon>Glomerellales</taxon>
        <taxon>Glomerellaceae</taxon>
        <taxon>Colletotrichum</taxon>
        <taxon>Colletotrichum orchidearum species complex</taxon>
    </lineage>
</organism>
<feature type="compositionally biased region" description="Low complexity" evidence="1">
    <location>
        <begin position="197"/>
        <end position="208"/>
    </location>
</feature>
<feature type="region of interest" description="Disordered" evidence="1">
    <location>
        <begin position="188"/>
        <end position="221"/>
    </location>
</feature>
<dbReference type="AlphaFoldDB" id="A0A8H6IQT9"/>
<name>A0A8H6IQT9_9PEZI</name>
<evidence type="ECO:0000256" key="1">
    <source>
        <dbReference type="SAM" id="MobiDB-lite"/>
    </source>
</evidence>
<keyword evidence="3" id="KW-1185">Reference proteome</keyword>
<gene>
    <name evidence="2" type="ORF">CSOJ01_14354</name>
</gene>
<reference evidence="2 3" key="1">
    <citation type="journal article" date="2020" name="Phytopathology">
        <title>Genome Sequence Resources of Colletotrichum truncatum, C. plurivorum, C. musicola, and C. sojae: Four Species Pathogenic to Soybean (Glycine max).</title>
        <authorList>
            <person name="Rogerio F."/>
            <person name="Boufleur T.R."/>
            <person name="Ciampi-Guillardi M."/>
            <person name="Sukno S.A."/>
            <person name="Thon M.R."/>
            <person name="Massola Junior N.S."/>
            <person name="Baroncelli R."/>
        </authorList>
    </citation>
    <scope>NUCLEOTIDE SEQUENCE [LARGE SCALE GENOMIC DNA]</scope>
    <source>
        <strain evidence="2 3">LFN0009</strain>
    </source>
</reference>
<evidence type="ECO:0000313" key="2">
    <source>
        <dbReference type="EMBL" id="KAF6791398.1"/>
    </source>
</evidence>
<protein>
    <submittedName>
        <fullName evidence="2">Uncharacterized protein</fullName>
    </submittedName>
</protein>
<dbReference type="EMBL" id="WIGN01000478">
    <property type="protein sequence ID" value="KAF6791398.1"/>
    <property type="molecule type" value="Genomic_DNA"/>
</dbReference>
<dbReference type="Proteomes" id="UP000652219">
    <property type="component" value="Unassembled WGS sequence"/>
</dbReference>
<sequence length="221" mass="23439">MRSQRICSFGSGTDDRDATRRLCRRLLGPHSALVSGNCAAHRSSLTRASPIGLRGFHGPVAKNIAFYGYLSNALEAVSEKAEVLITDADFSKLLNMATTHICGFFQQGDGFPETVASTTFGAEISLPPAVDFGKVASVATWSPAPRCLERDCAADDRGVRSDWNMSRRGLALLGSPVVASKWNNDFSSAKTSSCNDLPGSSSSLPFSGIETDVEGEGGKSQ</sequence>
<comment type="caution">
    <text evidence="2">The sequence shown here is derived from an EMBL/GenBank/DDBJ whole genome shotgun (WGS) entry which is preliminary data.</text>
</comment>
<proteinExistence type="predicted"/>